<dbReference type="InterPro" id="IPR050492">
    <property type="entry name" value="Bact_metal-bind_prot9"/>
</dbReference>
<comment type="subcellular location">
    <subcellularLocation>
        <location evidence="1">Cell envelope</location>
    </subcellularLocation>
</comment>
<comment type="caution">
    <text evidence="7">The sequence shown here is derived from an EMBL/GenBank/DDBJ whole genome shotgun (WGS) entry which is preliminary data.</text>
</comment>
<proteinExistence type="predicted"/>
<feature type="signal peptide" evidence="6">
    <location>
        <begin position="1"/>
        <end position="19"/>
    </location>
</feature>
<evidence type="ECO:0000256" key="5">
    <source>
        <dbReference type="SAM" id="MobiDB-lite"/>
    </source>
</evidence>
<dbReference type="Proteomes" id="UP001501195">
    <property type="component" value="Unassembled WGS sequence"/>
</dbReference>
<evidence type="ECO:0000313" key="8">
    <source>
        <dbReference type="Proteomes" id="UP001501195"/>
    </source>
</evidence>
<dbReference type="Pfam" id="PF01297">
    <property type="entry name" value="ZnuA"/>
    <property type="match status" value="1"/>
</dbReference>
<gene>
    <name evidence="7" type="ORF">GCM10023225_02440</name>
</gene>
<feature type="chain" id="PRO_5046061255" evidence="6">
    <location>
        <begin position="20"/>
        <end position="342"/>
    </location>
</feature>
<keyword evidence="8" id="KW-1185">Reference proteome</keyword>
<sequence length="342" mass="35291">MTRRTAPVPRRTRSVVATAIAGSLLLAGCGGDTSAAGAGGSAPSTAAGDGAVSVVTSTDVYGDLAATVGGDRAEVVAIIDDPAQDPHSYEASTRDQLTLQRADVVVQNGGGYDPFVETMLDAVGREGKTVVTAVEESEEYAAQTAAGETGDEHAEEEHAADEHAHEHGAADEHVWYDLATAEAVVTGLVEALSAADPDGAATFRTNGDALVVQLQQLREREEQLHAAVEGSGAVVTEPVPAHMLEALGVEDRTPAEFGEAMEEGQDVPVAALQEVLDLIGARQVDVLVYNEQTAGAQTEQVEAAARAAGVPVVPVTETLPEGKDYVTWMSDNLTALEGALTS</sequence>
<dbReference type="InterPro" id="IPR006127">
    <property type="entry name" value="ZnuA-like"/>
</dbReference>
<dbReference type="EMBL" id="BAABIL010000019">
    <property type="protein sequence ID" value="GAA4962394.1"/>
    <property type="molecule type" value="Genomic_DNA"/>
</dbReference>
<evidence type="ECO:0000256" key="3">
    <source>
        <dbReference type="ARBA" id="ARBA00022723"/>
    </source>
</evidence>
<dbReference type="RefSeq" id="WP_345710479.1">
    <property type="nucleotide sequence ID" value="NZ_BAABIL010000019.1"/>
</dbReference>
<name>A0ABP9H6R1_9ACTN</name>
<feature type="compositionally biased region" description="Basic and acidic residues" evidence="5">
    <location>
        <begin position="150"/>
        <end position="168"/>
    </location>
</feature>
<dbReference type="PROSITE" id="PS51257">
    <property type="entry name" value="PROKAR_LIPOPROTEIN"/>
    <property type="match status" value="1"/>
</dbReference>
<accession>A0ABP9H6R1</accession>
<protein>
    <submittedName>
        <fullName evidence="7">Metal ABC transporter solute-binding protein</fullName>
    </submittedName>
</protein>
<keyword evidence="3" id="KW-0479">Metal-binding</keyword>
<evidence type="ECO:0000256" key="2">
    <source>
        <dbReference type="ARBA" id="ARBA00022448"/>
    </source>
</evidence>
<dbReference type="Gene3D" id="3.40.50.1980">
    <property type="entry name" value="Nitrogenase molybdenum iron protein domain"/>
    <property type="match status" value="2"/>
</dbReference>
<keyword evidence="4 6" id="KW-0732">Signal</keyword>
<organism evidence="7 8">
    <name type="scientific">Kineococcus glutinatus</name>
    <dbReference type="NCBI Taxonomy" id="1070872"/>
    <lineage>
        <taxon>Bacteria</taxon>
        <taxon>Bacillati</taxon>
        <taxon>Actinomycetota</taxon>
        <taxon>Actinomycetes</taxon>
        <taxon>Kineosporiales</taxon>
        <taxon>Kineosporiaceae</taxon>
        <taxon>Kineococcus</taxon>
    </lineage>
</organism>
<evidence type="ECO:0000256" key="4">
    <source>
        <dbReference type="ARBA" id="ARBA00022729"/>
    </source>
</evidence>
<feature type="region of interest" description="Disordered" evidence="5">
    <location>
        <begin position="142"/>
        <end position="168"/>
    </location>
</feature>
<evidence type="ECO:0000256" key="1">
    <source>
        <dbReference type="ARBA" id="ARBA00004196"/>
    </source>
</evidence>
<dbReference type="PANTHER" id="PTHR42953:SF1">
    <property type="entry name" value="METAL-BINDING PROTEIN HI_0362-RELATED"/>
    <property type="match status" value="1"/>
</dbReference>
<keyword evidence="2" id="KW-0813">Transport</keyword>
<reference evidence="8" key="1">
    <citation type="journal article" date="2019" name="Int. J. Syst. Evol. Microbiol.">
        <title>The Global Catalogue of Microorganisms (GCM) 10K type strain sequencing project: providing services to taxonomists for standard genome sequencing and annotation.</title>
        <authorList>
            <consortium name="The Broad Institute Genomics Platform"/>
            <consortium name="The Broad Institute Genome Sequencing Center for Infectious Disease"/>
            <person name="Wu L."/>
            <person name="Ma J."/>
        </authorList>
    </citation>
    <scope>NUCLEOTIDE SEQUENCE [LARGE SCALE GENOMIC DNA]</scope>
    <source>
        <strain evidence="8">JCM 18126</strain>
    </source>
</reference>
<evidence type="ECO:0000256" key="6">
    <source>
        <dbReference type="SAM" id="SignalP"/>
    </source>
</evidence>
<evidence type="ECO:0000313" key="7">
    <source>
        <dbReference type="EMBL" id="GAA4962394.1"/>
    </source>
</evidence>
<dbReference type="PANTHER" id="PTHR42953">
    <property type="entry name" value="HIGH-AFFINITY ZINC UPTAKE SYSTEM PROTEIN ZNUA-RELATED"/>
    <property type="match status" value="1"/>
</dbReference>
<dbReference type="SUPFAM" id="SSF53807">
    <property type="entry name" value="Helical backbone' metal receptor"/>
    <property type="match status" value="1"/>
</dbReference>